<protein>
    <submittedName>
        <fullName evidence="7">Calcium-binding protein</fullName>
    </submittedName>
</protein>
<dbReference type="PROSITE" id="PS00330">
    <property type="entry name" value="HEMOLYSIN_CALCIUM"/>
    <property type="match status" value="5"/>
</dbReference>
<comment type="subcellular location">
    <subcellularLocation>
        <location evidence="2">Secreted</location>
    </subcellularLocation>
</comment>
<comment type="caution">
    <text evidence="7">The sequence shown here is derived from an EMBL/GenBank/DDBJ whole genome shotgun (WGS) entry which is preliminary data.</text>
</comment>
<dbReference type="Pfam" id="PF08548">
    <property type="entry name" value="Peptidase_M10_C"/>
    <property type="match status" value="1"/>
</dbReference>
<evidence type="ECO:0000259" key="6">
    <source>
        <dbReference type="Pfam" id="PF08548"/>
    </source>
</evidence>
<dbReference type="OrthoDB" id="9342475at2"/>
<accession>A0A4R5EZY9</accession>
<proteinExistence type="predicted"/>
<dbReference type="PANTHER" id="PTHR38340">
    <property type="entry name" value="S-LAYER PROTEIN"/>
    <property type="match status" value="1"/>
</dbReference>
<dbReference type="GO" id="GO:0005615">
    <property type="term" value="C:extracellular space"/>
    <property type="evidence" value="ECO:0007669"/>
    <property type="project" value="InterPro"/>
</dbReference>
<evidence type="ECO:0000256" key="2">
    <source>
        <dbReference type="ARBA" id="ARBA00004613"/>
    </source>
</evidence>
<evidence type="ECO:0000256" key="4">
    <source>
        <dbReference type="ARBA" id="ARBA00022737"/>
    </source>
</evidence>
<feature type="compositionally biased region" description="Gly residues" evidence="5">
    <location>
        <begin position="528"/>
        <end position="539"/>
    </location>
</feature>
<feature type="region of interest" description="Disordered" evidence="5">
    <location>
        <begin position="507"/>
        <end position="539"/>
    </location>
</feature>
<dbReference type="SUPFAM" id="SSF51120">
    <property type="entry name" value="beta-Roll"/>
    <property type="match status" value="1"/>
</dbReference>
<feature type="domain" description="Peptidase M10 serralysin C-terminal" evidence="6">
    <location>
        <begin position="577"/>
        <end position="672"/>
    </location>
</feature>
<evidence type="ECO:0000313" key="7">
    <source>
        <dbReference type="EMBL" id="TDE40745.1"/>
    </source>
</evidence>
<dbReference type="PANTHER" id="PTHR38340:SF1">
    <property type="entry name" value="S-LAYER PROTEIN"/>
    <property type="match status" value="1"/>
</dbReference>
<organism evidence="7 8">
    <name type="scientific">Antarcticimicrobium sediminis</name>
    <dbReference type="NCBI Taxonomy" id="2546227"/>
    <lineage>
        <taxon>Bacteria</taxon>
        <taxon>Pseudomonadati</taxon>
        <taxon>Pseudomonadota</taxon>
        <taxon>Alphaproteobacteria</taxon>
        <taxon>Rhodobacterales</taxon>
        <taxon>Paracoccaceae</taxon>
        <taxon>Antarcticimicrobium</taxon>
    </lineage>
</organism>
<evidence type="ECO:0000256" key="3">
    <source>
        <dbReference type="ARBA" id="ARBA00022525"/>
    </source>
</evidence>
<feature type="compositionally biased region" description="Basic and acidic residues" evidence="5">
    <location>
        <begin position="511"/>
        <end position="527"/>
    </location>
</feature>
<dbReference type="InterPro" id="IPR050557">
    <property type="entry name" value="RTX_toxin/Mannuronan_C5-epim"/>
</dbReference>
<dbReference type="PRINTS" id="PR00313">
    <property type="entry name" value="CABNDNGRPT"/>
</dbReference>
<name>A0A4R5EZY9_9RHOB</name>
<dbReference type="InterPro" id="IPR018511">
    <property type="entry name" value="Hemolysin-typ_Ca-bd_CS"/>
</dbReference>
<dbReference type="InterPro" id="IPR013858">
    <property type="entry name" value="Peptidase_M10B_C"/>
</dbReference>
<evidence type="ECO:0000313" key="8">
    <source>
        <dbReference type="Proteomes" id="UP000294662"/>
    </source>
</evidence>
<dbReference type="GO" id="GO:0005509">
    <property type="term" value="F:calcium ion binding"/>
    <property type="evidence" value="ECO:0007669"/>
    <property type="project" value="InterPro"/>
</dbReference>
<keyword evidence="8" id="KW-1185">Reference proteome</keyword>
<reference evidence="7 8" key="1">
    <citation type="submission" date="2019-03" db="EMBL/GenBank/DDBJ databases">
        <authorList>
            <person name="Zhang S."/>
        </authorList>
    </citation>
    <scope>NUCLEOTIDE SEQUENCE [LARGE SCALE GENOMIC DNA]</scope>
    <source>
        <strain evidence="7 8">S4J41</strain>
    </source>
</reference>
<dbReference type="EMBL" id="SMFP01000001">
    <property type="protein sequence ID" value="TDE40745.1"/>
    <property type="molecule type" value="Genomic_DNA"/>
</dbReference>
<evidence type="ECO:0000256" key="5">
    <source>
        <dbReference type="SAM" id="MobiDB-lite"/>
    </source>
</evidence>
<keyword evidence="4" id="KW-0677">Repeat</keyword>
<dbReference type="Proteomes" id="UP000294662">
    <property type="component" value="Unassembled WGS sequence"/>
</dbReference>
<keyword evidence="3" id="KW-0964">Secreted</keyword>
<dbReference type="Gene3D" id="2.150.10.10">
    <property type="entry name" value="Serralysin-like metalloprotease, C-terminal"/>
    <property type="match status" value="4"/>
</dbReference>
<evidence type="ECO:0000256" key="1">
    <source>
        <dbReference type="ARBA" id="ARBA00001913"/>
    </source>
</evidence>
<dbReference type="InterPro" id="IPR001343">
    <property type="entry name" value="Hemolysn_Ca-bd"/>
</dbReference>
<dbReference type="InterPro" id="IPR011049">
    <property type="entry name" value="Serralysin-like_metalloprot_C"/>
</dbReference>
<comment type="cofactor">
    <cofactor evidence="1">
        <name>Ca(2+)</name>
        <dbReference type="ChEBI" id="CHEBI:29108"/>
    </cofactor>
</comment>
<dbReference type="AlphaFoldDB" id="A0A4R5EZY9"/>
<gene>
    <name evidence="7" type="ORF">E1B25_00560</name>
</gene>
<sequence>MISVGPFEVSDVLEGYRLTSTMKHRDVAVADVDGKTLVYLSGTTDGGTPIFELDADGRFNALGGASEGMPNEDGLSTLVTHRGKNFLLMADPSSSWVASYRIVKSGDHAGELRFGDLVGNKDGYDFEYVQDVVPFKIEGSPYFAVTGAETLSVFALETNGDMSFAASVDYSEVPELEQIVGATALQIGDQTLLFTHWVKGGGGSKSTSGIVSFAMDADGVPSQLSKMEIPGRSELAKLSVLSAGGTDYLVGYDSRNDRFLVYQSDAAGVLGEVSSLDLDPGFFDLGAVEVIELDGIQMLAVIDQDDNALRLYGIGADGTLSLAQELVDETYGEAADGLNFAEVEGHSFLLSDGGGWPHEDIAMFSMEIGGGKDLLKGAAGDDVLLGLAGNDRLFGLGGKDLLKGGIGRDVLKGGAGADDLWGGNWADRLFGGNGADLLQGGLGADLMVGGNGKDTASYAGSSAAVEVNLGTGLGEGGDARGDILRTIENLIGSNYKDVLVGDDGANSLEGGRGKDQLEGKGGNDRLEGGGGNDQLLGGTGDDTLLAGVGRDRLEGGAGDDVLIAGKEDGFDGGDLLFGGRGDDILISGSGFDTAKGGAGADTFVFDDDSLYLKIRDFTPGKDKVDFSDFGSLNRFKQVTKVLEDGGDGAFILAEGKMIKFMGVEAADLAADDFLF</sequence>
<dbReference type="Pfam" id="PF00353">
    <property type="entry name" value="HemolysinCabind"/>
    <property type="match status" value="3"/>
</dbReference>
<dbReference type="RefSeq" id="WP_132826735.1">
    <property type="nucleotide sequence ID" value="NZ_SMFP01000001.1"/>
</dbReference>